<evidence type="ECO:0000259" key="8">
    <source>
        <dbReference type="PROSITE" id="PS50939"/>
    </source>
</evidence>
<feature type="transmembrane region" description="Helical" evidence="7">
    <location>
        <begin position="43"/>
        <end position="61"/>
    </location>
</feature>
<dbReference type="GO" id="GO:0016020">
    <property type="term" value="C:membrane"/>
    <property type="evidence" value="ECO:0007669"/>
    <property type="project" value="UniProtKB-SubCell"/>
</dbReference>
<dbReference type="Proteomes" id="UP001415857">
    <property type="component" value="Unassembled WGS sequence"/>
</dbReference>
<dbReference type="PANTHER" id="PTHR33740:SF1">
    <property type="entry name" value="SLH DOMAIN PROTEIN"/>
    <property type="match status" value="1"/>
</dbReference>
<organism evidence="9 10">
    <name type="scientific">Liquidambar formosana</name>
    <name type="common">Formosan gum</name>
    <dbReference type="NCBI Taxonomy" id="63359"/>
    <lineage>
        <taxon>Eukaryota</taxon>
        <taxon>Viridiplantae</taxon>
        <taxon>Streptophyta</taxon>
        <taxon>Embryophyta</taxon>
        <taxon>Tracheophyta</taxon>
        <taxon>Spermatophyta</taxon>
        <taxon>Magnoliopsida</taxon>
        <taxon>eudicotyledons</taxon>
        <taxon>Gunneridae</taxon>
        <taxon>Pentapetalae</taxon>
        <taxon>Saxifragales</taxon>
        <taxon>Altingiaceae</taxon>
        <taxon>Liquidambar</taxon>
    </lineage>
</organism>
<dbReference type="SMART" id="SM00665">
    <property type="entry name" value="B561"/>
    <property type="match status" value="1"/>
</dbReference>
<feature type="transmembrane region" description="Helical" evidence="7">
    <location>
        <begin position="81"/>
        <end position="104"/>
    </location>
</feature>
<evidence type="ECO:0000256" key="5">
    <source>
        <dbReference type="ARBA" id="ARBA00022989"/>
    </source>
</evidence>
<keyword evidence="5 7" id="KW-1133">Transmembrane helix</keyword>
<evidence type="ECO:0000256" key="7">
    <source>
        <dbReference type="SAM" id="Phobius"/>
    </source>
</evidence>
<reference evidence="9 10" key="1">
    <citation type="journal article" date="2024" name="Plant J.">
        <title>Genome sequences and population genomics reveal climatic adaptation and genomic divergence between two closely related sweetgum species.</title>
        <authorList>
            <person name="Xu W.Q."/>
            <person name="Ren C.Q."/>
            <person name="Zhang X.Y."/>
            <person name="Comes H.P."/>
            <person name="Liu X.H."/>
            <person name="Li Y.G."/>
            <person name="Kettle C.J."/>
            <person name="Jalonen R."/>
            <person name="Gaisberger H."/>
            <person name="Ma Y.Z."/>
            <person name="Qiu Y.X."/>
        </authorList>
    </citation>
    <scope>NUCLEOTIDE SEQUENCE [LARGE SCALE GENOMIC DNA]</scope>
    <source>
        <strain evidence="9">Hangzhou</strain>
    </source>
</reference>
<evidence type="ECO:0000256" key="6">
    <source>
        <dbReference type="ARBA" id="ARBA00023136"/>
    </source>
</evidence>
<evidence type="ECO:0000256" key="2">
    <source>
        <dbReference type="ARBA" id="ARBA00022448"/>
    </source>
</evidence>
<feature type="domain" description="Cytochrome b561" evidence="8">
    <location>
        <begin position="1"/>
        <end position="176"/>
    </location>
</feature>
<evidence type="ECO:0000256" key="1">
    <source>
        <dbReference type="ARBA" id="ARBA00004370"/>
    </source>
</evidence>
<gene>
    <name evidence="9" type="ORF">L1049_005999</name>
</gene>
<dbReference type="InterPro" id="IPR006593">
    <property type="entry name" value="Cyt_b561/ferric_Rdtase_TM"/>
</dbReference>
<evidence type="ECO:0000313" key="10">
    <source>
        <dbReference type="Proteomes" id="UP001415857"/>
    </source>
</evidence>
<feature type="transmembrane region" description="Helical" evidence="7">
    <location>
        <begin position="235"/>
        <end position="256"/>
    </location>
</feature>
<keyword evidence="10" id="KW-1185">Reference proteome</keyword>
<keyword evidence="2" id="KW-0813">Transport</keyword>
<protein>
    <recommendedName>
        <fullName evidence="8">Cytochrome b561 domain-containing protein</fullName>
    </recommendedName>
</protein>
<proteinExistence type="predicted"/>
<keyword evidence="4" id="KW-0249">Electron transport</keyword>
<accession>A0AAP0RH68</accession>
<dbReference type="AlphaFoldDB" id="A0AAP0RH68"/>
<dbReference type="EMBL" id="JBBPBK010000010">
    <property type="protein sequence ID" value="KAK9276466.1"/>
    <property type="molecule type" value="Genomic_DNA"/>
</dbReference>
<name>A0AAP0RH68_LIQFO</name>
<evidence type="ECO:0000256" key="3">
    <source>
        <dbReference type="ARBA" id="ARBA00022692"/>
    </source>
</evidence>
<feature type="transmembrane region" description="Helical" evidence="7">
    <location>
        <begin position="12"/>
        <end position="31"/>
    </location>
</feature>
<evidence type="ECO:0000313" key="9">
    <source>
        <dbReference type="EMBL" id="KAK9276466.1"/>
    </source>
</evidence>
<keyword evidence="6 7" id="KW-0472">Membrane</keyword>
<evidence type="ECO:0000256" key="4">
    <source>
        <dbReference type="ARBA" id="ARBA00022982"/>
    </source>
</evidence>
<comment type="caution">
    <text evidence="9">The sequence shown here is derived from an EMBL/GenBank/DDBJ whole genome shotgun (WGS) entry which is preliminary data.</text>
</comment>
<dbReference type="Pfam" id="PF03188">
    <property type="entry name" value="Cytochrom_B561"/>
    <property type="match status" value="1"/>
</dbReference>
<dbReference type="PANTHER" id="PTHR33740">
    <property type="entry name" value="GPI-ANCHORED ADHESIN-LIKE PROTEIN"/>
    <property type="match status" value="1"/>
</dbReference>
<dbReference type="PROSITE" id="PS50939">
    <property type="entry name" value="CYTOCHROME_B561"/>
    <property type="match status" value="1"/>
</dbReference>
<sequence length="455" mass="49920">MAPSLHRSKVLHPLLMVIGFILISGEAILVHRWLPGSRNFKKSVHLCLQGVALASGVFGIWTKFQGKDGVVANFYSLHSWMGLICVSLFGAQGISVVAIGVLNISAELIQCQWNALLLKEEGIGMDEGIVSPNSYIETFSTEGCALLQLLLHLSFSPPLTDPLFSVVRRNVSIFTSPNPLLNRRRFRNPRLGLSASVVAGRDLDVSWFSPPANDDYGGWAFVESPVHKKEGLPTFVLVGAGTSVAVLLTAIAYFSLSRKAYAEKFERVIIPVAVDSTQQEALAAMKKLKIIEDDVKAGELCTRREYARWLVRAYSLLERNPKYRVVPSILLSGSLIDGFDDIGVDDPDFGSIQALAEAGVILSKLSGKNSSSGLDGAKGQGGVYFFPDRFISRQDLINWKAQLNYEFMPGMIEKISTRRVGFMDVRDISSDASPELFMDMLAGDQSILRKVFVVA</sequence>
<comment type="subcellular location">
    <subcellularLocation>
        <location evidence="1">Membrane</location>
    </subcellularLocation>
</comment>
<keyword evidence="3 7" id="KW-0812">Transmembrane</keyword>
<dbReference type="Gene3D" id="1.20.120.1770">
    <property type="match status" value="1"/>
</dbReference>